<dbReference type="Pfam" id="PF00534">
    <property type="entry name" value="Glycos_transf_1"/>
    <property type="match status" value="1"/>
</dbReference>
<dbReference type="PANTHER" id="PTHR45947:SF3">
    <property type="entry name" value="SULFOQUINOVOSYL TRANSFERASE SQD2"/>
    <property type="match status" value="1"/>
</dbReference>
<dbReference type="EMBL" id="UINC01220696">
    <property type="protein sequence ID" value="SVE48721.1"/>
    <property type="molecule type" value="Genomic_DNA"/>
</dbReference>
<proteinExistence type="predicted"/>
<name>A0A383DW49_9ZZZZ</name>
<dbReference type="InterPro" id="IPR050194">
    <property type="entry name" value="Glycosyltransferase_grp1"/>
</dbReference>
<sequence>LLVVGPGKLDSDCQRIIRSIGACDLIMVGEVPYNDLPRYYSSAHIFCSPSIGSESFGIVLLEAMSSGKPIIASDIDGYNRIISQGDQGILVNSNDVSSLAQAIQYLTINPKIRTRMGEVATLSARKYSWTSVATQVEKFYYQTLLQKHYSKG</sequence>
<feature type="non-terminal residue" evidence="2">
    <location>
        <position position="1"/>
    </location>
</feature>
<dbReference type="SUPFAM" id="SSF53756">
    <property type="entry name" value="UDP-Glycosyltransferase/glycogen phosphorylase"/>
    <property type="match status" value="1"/>
</dbReference>
<organism evidence="2">
    <name type="scientific">marine metagenome</name>
    <dbReference type="NCBI Taxonomy" id="408172"/>
    <lineage>
        <taxon>unclassified sequences</taxon>
        <taxon>metagenomes</taxon>
        <taxon>ecological metagenomes</taxon>
    </lineage>
</organism>
<evidence type="ECO:0000313" key="2">
    <source>
        <dbReference type="EMBL" id="SVE48721.1"/>
    </source>
</evidence>
<dbReference type="AlphaFoldDB" id="A0A383DW49"/>
<dbReference type="GO" id="GO:0016757">
    <property type="term" value="F:glycosyltransferase activity"/>
    <property type="evidence" value="ECO:0007669"/>
    <property type="project" value="InterPro"/>
</dbReference>
<dbReference type="PANTHER" id="PTHR45947">
    <property type="entry name" value="SULFOQUINOVOSYL TRANSFERASE SQD2"/>
    <property type="match status" value="1"/>
</dbReference>
<dbReference type="InterPro" id="IPR001296">
    <property type="entry name" value="Glyco_trans_1"/>
</dbReference>
<dbReference type="Gene3D" id="3.40.50.2000">
    <property type="entry name" value="Glycogen Phosphorylase B"/>
    <property type="match status" value="2"/>
</dbReference>
<dbReference type="CDD" id="cd03801">
    <property type="entry name" value="GT4_PimA-like"/>
    <property type="match status" value="1"/>
</dbReference>
<gene>
    <name evidence="2" type="ORF">METZ01_LOCUS501575</name>
</gene>
<feature type="domain" description="Glycosyl transferase family 1" evidence="1">
    <location>
        <begin position="1"/>
        <end position="120"/>
    </location>
</feature>
<evidence type="ECO:0000259" key="1">
    <source>
        <dbReference type="Pfam" id="PF00534"/>
    </source>
</evidence>
<reference evidence="2" key="1">
    <citation type="submission" date="2018-05" db="EMBL/GenBank/DDBJ databases">
        <authorList>
            <person name="Lanie J.A."/>
            <person name="Ng W.-L."/>
            <person name="Kazmierczak K.M."/>
            <person name="Andrzejewski T.M."/>
            <person name="Davidsen T.M."/>
            <person name="Wayne K.J."/>
            <person name="Tettelin H."/>
            <person name="Glass J.I."/>
            <person name="Rusch D."/>
            <person name="Podicherti R."/>
            <person name="Tsui H.-C.T."/>
            <person name="Winkler M.E."/>
        </authorList>
    </citation>
    <scope>NUCLEOTIDE SEQUENCE</scope>
</reference>
<protein>
    <recommendedName>
        <fullName evidence="1">Glycosyl transferase family 1 domain-containing protein</fullName>
    </recommendedName>
</protein>
<accession>A0A383DW49</accession>